<comment type="similarity">
    <text evidence="1 5">Belongs to the acetyltransferase family. RimI subfamily.</text>
</comment>
<protein>
    <recommendedName>
        <fullName evidence="5">[Ribosomal protein bS18]-alanine N-acetyltransferase</fullName>
        <ecNumber evidence="5">2.3.1.266</ecNumber>
    </recommendedName>
</protein>
<keyword evidence="8" id="KW-1185">Reference proteome</keyword>
<keyword evidence="2 5" id="KW-0963">Cytoplasm</keyword>
<evidence type="ECO:0000313" key="7">
    <source>
        <dbReference type="EMBL" id="SES24129.1"/>
    </source>
</evidence>
<dbReference type="EMBL" id="FOGL01000026">
    <property type="protein sequence ID" value="SES24129.1"/>
    <property type="molecule type" value="Genomic_DNA"/>
</dbReference>
<dbReference type="PROSITE" id="PS51186">
    <property type="entry name" value="GNAT"/>
    <property type="match status" value="1"/>
</dbReference>
<dbReference type="STRING" id="531814.SAMN04487944_12636"/>
<name>A0A1H9VRF2_9BACI</name>
<dbReference type="EC" id="2.3.1.266" evidence="5"/>
<dbReference type="InterPro" id="IPR000182">
    <property type="entry name" value="GNAT_dom"/>
</dbReference>
<sequence>MNKVEFRQMTEADIDRVYEIDLLSFPKPWPKDIYYEEMQTNNFARYFVAVVGDEIVGFCGSWMILDEAQITNIAIDPAYRGNHYGEGLFQYVLNYAVANGVKRLSLEVRVSNLVAQRMYKKFGLLPGGIRKNYYTDNQEDALVLWVNL</sequence>
<evidence type="ECO:0000256" key="3">
    <source>
        <dbReference type="ARBA" id="ARBA00022679"/>
    </source>
</evidence>
<dbReference type="GO" id="GO:0008999">
    <property type="term" value="F:protein-N-terminal-alanine acetyltransferase activity"/>
    <property type="evidence" value="ECO:0007669"/>
    <property type="project" value="UniProtKB-EC"/>
</dbReference>
<comment type="subcellular location">
    <subcellularLocation>
        <location evidence="5">Cytoplasm</location>
    </subcellularLocation>
</comment>
<dbReference type="CDD" id="cd04301">
    <property type="entry name" value="NAT_SF"/>
    <property type="match status" value="1"/>
</dbReference>
<feature type="domain" description="N-acetyltransferase" evidence="6">
    <location>
        <begin position="4"/>
        <end position="148"/>
    </location>
</feature>
<evidence type="ECO:0000313" key="8">
    <source>
        <dbReference type="Proteomes" id="UP000199687"/>
    </source>
</evidence>
<dbReference type="Gene3D" id="3.40.630.30">
    <property type="match status" value="1"/>
</dbReference>
<accession>A0A1H9VRF2</accession>
<dbReference type="Proteomes" id="UP000199687">
    <property type="component" value="Unassembled WGS sequence"/>
</dbReference>
<dbReference type="SUPFAM" id="SSF55729">
    <property type="entry name" value="Acyl-CoA N-acyltransferases (Nat)"/>
    <property type="match status" value="1"/>
</dbReference>
<evidence type="ECO:0000256" key="2">
    <source>
        <dbReference type="ARBA" id="ARBA00022490"/>
    </source>
</evidence>
<evidence type="ECO:0000256" key="1">
    <source>
        <dbReference type="ARBA" id="ARBA00005395"/>
    </source>
</evidence>
<dbReference type="PANTHER" id="PTHR43420">
    <property type="entry name" value="ACETYLTRANSFERASE"/>
    <property type="match status" value="1"/>
</dbReference>
<gene>
    <name evidence="7" type="ORF">SAMN04487944_12636</name>
</gene>
<keyword evidence="3 7" id="KW-0808">Transferase</keyword>
<dbReference type="InterPro" id="IPR006464">
    <property type="entry name" value="AcTrfase_RimI/Ard1"/>
</dbReference>
<dbReference type="InterPro" id="IPR016181">
    <property type="entry name" value="Acyl_CoA_acyltransferase"/>
</dbReference>
<reference evidence="7 8" key="1">
    <citation type="submission" date="2016-10" db="EMBL/GenBank/DDBJ databases">
        <authorList>
            <person name="de Groot N.N."/>
        </authorList>
    </citation>
    <scope>NUCLEOTIDE SEQUENCE [LARGE SCALE GENOMIC DNA]</scope>
    <source>
        <strain evidence="7 8">CGMCC 1.7727</strain>
    </source>
</reference>
<dbReference type="AlphaFoldDB" id="A0A1H9VRF2"/>
<dbReference type="Pfam" id="PF00583">
    <property type="entry name" value="Acetyltransf_1"/>
    <property type="match status" value="1"/>
</dbReference>
<dbReference type="RefSeq" id="WP_175480525.1">
    <property type="nucleotide sequence ID" value="NZ_FOGL01000026.1"/>
</dbReference>
<evidence type="ECO:0000259" key="6">
    <source>
        <dbReference type="PROSITE" id="PS51186"/>
    </source>
</evidence>
<comment type="catalytic activity">
    <reaction evidence="5">
        <text>N-terminal L-alanyl-[ribosomal protein bS18] + acetyl-CoA = N-terminal N(alpha)-acetyl-L-alanyl-[ribosomal protein bS18] + CoA + H(+)</text>
        <dbReference type="Rhea" id="RHEA:43756"/>
        <dbReference type="Rhea" id="RHEA-COMP:10676"/>
        <dbReference type="Rhea" id="RHEA-COMP:10677"/>
        <dbReference type="ChEBI" id="CHEBI:15378"/>
        <dbReference type="ChEBI" id="CHEBI:57287"/>
        <dbReference type="ChEBI" id="CHEBI:57288"/>
        <dbReference type="ChEBI" id="CHEBI:64718"/>
        <dbReference type="ChEBI" id="CHEBI:83683"/>
        <dbReference type="EC" id="2.3.1.266"/>
    </reaction>
</comment>
<evidence type="ECO:0000256" key="4">
    <source>
        <dbReference type="ARBA" id="ARBA00023315"/>
    </source>
</evidence>
<evidence type="ECO:0000256" key="5">
    <source>
        <dbReference type="RuleBase" id="RU363094"/>
    </source>
</evidence>
<proteinExistence type="inferred from homology"/>
<keyword evidence="4" id="KW-0012">Acyltransferase</keyword>
<dbReference type="GO" id="GO:0005737">
    <property type="term" value="C:cytoplasm"/>
    <property type="evidence" value="ECO:0007669"/>
    <property type="project" value="UniProtKB-SubCell"/>
</dbReference>
<dbReference type="NCBIfam" id="TIGR01575">
    <property type="entry name" value="rimI"/>
    <property type="match status" value="1"/>
</dbReference>
<comment type="function">
    <text evidence="5">Acetylates the N-terminal alanine of ribosomal protein bS18.</text>
</comment>
<dbReference type="InterPro" id="IPR050680">
    <property type="entry name" value="YpeA/RimI_acetyltransf"/>
</dbReference>
<organism evidence="7 8">
    <name type="scientific">Gracilibacillus ureilyticus</name>
    <dbReference type="NCBI Taxonomy" id="531814"/>
    <lineage>
        <taxon>Bacteria</taxon>
        <taxon>Bacillati</taxon>
        <taxon>Bacillota</taxon>
        <taxon>Bacilli</taxon>
        <taxon>Bacillales</taxon>
        <taxon>Bacillaceae</taxon>
        <taxon>Gracilibacillus</taxon>
    </lineage>
</organism>
<dbReference type="PANTHER" id="PTHR43420:SF44">
    <property type="entry name" value="ACETYLTRANSFERASE YPEA"/>
    <property type="match status" value="1"/>
</dbReference>